<dbReference type="STRING" id="933084.A0A067QR75"/>
<proteinExistence type="predicted"/>
<feature type="non-terminal residue" evidence="1">
    <location>
        <position position="1"/>
    </location>
</feature>
<dbReference type="InParanoid" id="A0A067QR75"/>
<accession>A0A067QR75</accession>
<dbReference type="OrthoDB" id="3050185at2759"/>
<organism evidence="1 2">
    <name type="scientific">Jaapia argillacea MUCL 33604</name>
    <dbReference type="NCBI Taxonomy" id="933084"/>
    <lineage>
        <taxon>Eukaryota</taxon>
        <taxon>Fungi</taxon>
        <taxon>Dikarya</taxon>
        <taxon>Basidiomycota</taxon>
        <taxon>Agaricomycotina</taxon>
        <taxon>Agaricomycetes</taxon>
        <taxon>Agaricomycetidae</taxon>
        <taxon>Jaapiales</taxon>
        <taxon>Jaapiaceae</taxon>
        <taxon>Jaapia</taxon>
    </lineage>
</organism>
<name>A0A067QR75_9AGAM</name>
<dbReference type="HOGENOM" id="CLU_180476_1_0_1"/>
<evidence type="ECO:0000313" key="1">
    <source>
        <dbReference type="EMBL" id="KDQ65221.1"/>
    </source>
</evidence>
<dbReference type="AlphaFoldDB" id="A0A067QR75"/>
<sequence length="86" mass="10167">VPVLLGPPLPRNDRGDEEYEEWCCAILILFKPWRELSDLKSPFESWTAAFEQYSFSKKARNIMKNIHIENECRDARQTYNQLCTTN</sequence>
<protein>
    <submittedName>
        <fullName evidence="1">Uncharacterized protein</fullName>
    </submittedName>
</protein>
<evidence type="ECO:0000313" key="2">
    <source>
        <dbReference type="Proteomes" id="UP000027265"/>
    </source>
</evidence>
<gene>
    <name evidence="1" type="ORF">JAAARDRAFT_106612</name>
</gene>
<reference evidence="2" key="1">
    <citation type="journal article" date="2014" name="Proc. Natl. Acad. Sci. U.S.A.">
        <title>Extensive sampling of basidiomycete genomes demonstrates inadequacy of the white-rot/brown-rot paradigm for wood decay fungi.</title>
        <authorList>
            <person name="Riley R."/>
            <person name="Salamov A.A."/>
            <person name="Brown D.W."/>
            <person name="Nagy L.G."/>
            <person name="Floudas D."/>
            <person name="Held B.W."/>
            <person name="Levasseur A."/>
            <person name="Lombard V."/>
            <person name="Morin E."/>
            <person name="Otillar R."/>
            <person name="Lindquist E.A."/>
            <person name="Sun H."/>
            <person name="LaButti K.M."/>
            <person name="Schmutz J."/>
            <person name="Jabbour D."/>
            <person name="Luo H."/>
            <person name="Baker S.E."/>
            <person name="Pisabarro A.G."/>
            <person name="Walton J.D."/>
            <person name="Blanchette R.A."/>
            <person name="Henrissat B."/>
            <person name="Martin F."/>
            <person name="Cullen D."/>
            <person name="Hibbett D.S."/>
            <person name="Grigoriev I.V."/>
        </authorList>
    </citation>
    <scope>NUCLEOTIDE SEQUENCE [LARGE SCALE GENOMIC DNA]</scope>
    <source>
        <strain evidence="2">MUCL 33604</strain>
    </source>
</reference>
<dbReference type="EMBL" id="KL197709">
    <property type="protein sequence ID" value="KDQ65221.1"/>
    <property type="molecule type" value="Genomic_DNA"/>
</dbReference>
<feature type="non-terminal residue" evidence="1">
    <location>
        <position position="86"/>
    </location>
</feature>
<keyword evidence="2" id="KW-1185">Reference proteome</keyword>
<dbReference type="Proteomes" id="UP000027265">
    <property type="component" value="Unassembled WGS sequence"/>
</dbReference>